<keyword evidence="4 6" id="KW-0472">Membrane</keyword>
<evidence type="ECO:0000256" key="4">
    <source>
        <dbReference type="ARBA" id="ARBA00023136"/>
    </source>
</evidence>
<dbReference type="InterPro" id="IPR050186">
    <property type="entry name" value="TPT_transporter"/>
</dbReference>
<keyword evidence="2 6" id="KW-0812">Transmembrane</keyword>
<proteinExistence type="predicted"/>
<feature type="transmembrane region" description="Helical" evidence="6">
    <location>
        <begin position="144"/>
        <end position="162"/>
    </location>
</feature>
<keyword evidence="3 6" id="KW-1133">Transmembrane helix</keyword>
<feature type="transmembrane region" description="Helical" evidence="6">
    <location>
        <begin position="50"/>
        <end position="71"/>
    </location>
</feature>
<gene>
    <name evidence="9" type="ORF">EGYM00163_LOCUS45864</name>
</gene>
<dbReference type="Pfam" id="PF03151">
    <property type="entry name" value="TPT"/>
    <property type="match status" value="1"/>
</dbReference>
<feature type="region of interest" description="Disordered" evidence="5">
    <location>
        <begin position="288"/>
        <end position="308"/>
    </location>
</feature>
<evidence type="ECO:0000256" key="6">
    <source>
        <dbReference type="SAM" id="Phobius"/>
    </source>
</evidence>
<evidence type="ECO:0000256" key="3">
    <source>
        <dbReference type="ARBA" id="ARBA00022989"/>
    </source>
</evidence>
<dbReference type="PANTHER" id="PTHR11132">
    <property type="entry name" value="SOLUTE CARRIER FAMILY 35"/>
    <property type="match status" value="1"/>
</dbReference>
<feature type="transmembrane region" description="Helical" evidence="6">
    <location>
        <begin position="83"/>
        <end position="102"/>
    </location>
</feature>
<feature type="signal peptide" evidence="7">
    <location>
        <begin position="1"/>
        <end position="16"/>
    </location>
</feature>
<evidence type="ECO:0000256" key="5">
    <source>
        <dbReference type="SAM" id="MobiDB-lite"/>
    </source>
</evidence>
<feature type="transmembrane region" description="Helical" evidence="6">
    <location>
        <begin position="182"/>
        <end position="200"/>
    </location>
</feature>
<comment type="subcellular location">
    <subcellularLocation>
        <location evidence="1">Membrane</location>
        <topology evidence="1">Multi-pass membrane protein</topology>
    </subcellularLocation>
</comment>
<feature type="transmembrane region" description="Helical" evidence="6">
    <location>
        <begin position="212"/>
        <end position="231"/>
    </location>
</feature>
<name>A0A7S4GEL2_9EUGL</name>
<evidence type="ECO:0000313" key="9">
    <source>
        <dbReference type="EMBL" id="CAE0834564.1"/>
    </source>
</evidence>
<dbReference type="InterPro" id="IPR004853">
    <property type="entry name" value="Sugar_P_trans_dom"/>
</dbReference>
<evidence type="ECO:0000256" key="1">
    <source>
        <dbReference type="ARBA" id="ARBA00004141"/>
    </source>
</evidence>
<evidence type="ECO:0000259" key="8">
    <source>
        <dbReference type="Pfam" id="PF03151"/>
    </source>
</evidence>
<sequence>MASSWLMANFLCKICAVVPLPELSWTQIFRSVVPISLCFSTQLVLSNYSYLYISIAYIQILKAFIPCINWSLSIAFGLANWEWRIPSALAIITCGIVLATGGERNFSLLGFGLQLGAIFVNAGYMVLGEVLLKQKGVSLNPVTTVYYVAPWTSLCIVPAILFCERGSLDALAGKFVRSPHVFIGNCLNAFLVNVMVYAIIGRTSAVTMGVAGIFKDIVTIAISVVALGVVISMQSSLGFGIAIVGVCLYNYFRQNPLTRPHLEDCSATPKGAGKQNLMNRQGTPLMMRPVGADSGDADEETAWLSESP</sequence>
<evidence type="ECO:0000256" key="7">
    <source>
        <dbReference type="SAM" id="SignalP"/>
    </source>
</evidence>
<dbReference type="AlphaFoldDB" id="A0A7S4GEL2"/>
<dbReference type="EMBL" id="HBJA01133463">
    <property type="protein sequence ID" value="CAE0834564.1"/>
    <property type="molecule type" value="Transcribed_RNA"/>
</dbReference>
<feature type="chain" id="PRO_5031113736" description="Sugar phosphate transporter domain-containing protein" evidence="7">
    <location>
        <begin position="17"/>
        <end position="308"/>
    </location>
</feature>
<keyword evidence="7" id="KW-0732">Signal</keyword>
<accession>A0A7S4GEL2</accession>
<organism evidence="9">
    <name type="scientific">Eutreptiella gymnastica</name>
    <dbReference type="NCBI Taxonomy" id="73025"/>
    <lineage>
        <taxon>Eukaryota</taxon>
        <taxon>Discoba</taxon>
        <taxon>Euglenozoa</taxon>
        <taxon>Euglenida</taxon>
        <taxon>Spirocuta</taxon>
        <taxon>Euglenophyceae</taxon>
        <taxon>Eutreptiales</taxon>
        <taxon>Eutreptiaceae</taxon>
        <taxon>Eutreptiella</taxon>
    </lineage>
</organism>
<evidence type="ECO:0000256" key="2">
    <source>
        <dbReference type="ARBA" id="ARBA00022692"/>
    </source>
</evidence>
<feature type="domain" description="Sugar phosphate transporter" evidence="8">
    <location>
        <begin position="2"/>
        <end position="250"/>
    </location>
</feature>
<dbReference type="GO" id="GO:0016020">
    <property type="term" value="C:membrane"/>
    <property type="evidence" value="ECO:0007669"/>
    <property type="project" value="UniProtKB-SubCell"/>
</dbReference>
<feature type="transmembrane region" description="Helical" evidence="6">
    <location>
        <begin position="108"/>
        <end position="132"/>
    </location>
</feature>
<protein>
    <recommendedName>
        <fullName evidence="8">Sugar phosphate transporter domain-containing protein</fullName>
    </recommendedName>
</protein>
<reference evidence="9" key="1">
    <citation type="submission" date="2021-01" db="EMBL/GenBank/DDBJ databases">
        <authorList>
            <person name="Corre E."/>
            <person name="Pelletier E."/>
            <person name="Niang G."/>
            <person name="Scheremetjew M."/>
            <person name="Finn R."/>
            <person name="Kale V."/>
            <person name="Holt S."/>
            <person name="Cochrane G."/>
            <person name="Meng A."/>
            <person name="Brown T."/>
            <person name="Cohen L."/>
        </authorList>
    </citation>
    <scope>NUCLEOTIDE SEQUENCE</scope>
    <source>
        <strain evidence="9">CCMP1594</strain>
    </source>
</reference>